<evidence type="ECO:0000313" key="1">
    <source>
        <dbReference type="EMBL" id="MBC5841206.1"/>
    </source>
</evidence>
<dbReference type="SUPFAM" id="SSF53756">
    <property type="entry name" value="UDP-Glycosyltransferase/glycogen phosphorylase"/>
    <property type="match status" value="1"/>
</dbReference>
<reference evidence="1 2" key="1">
    <citation type="submission" date="2020-08" db="EMBL/GenBank/DDBJ databases">
        <title>Description of novel Flavobacterium F-380 isolate.</title>
        <authorList>
            <person name="Saticioglu I.B."/>
            <person name="Duman M."/>
            <person name="Altun S."/>
        </authorList>
    </citation>
    <scope>NUCLEOTIDE SEQUENCE [LARGE SCALE GENOMIC DNA]</scope>
    <source>
        <strain evidence="1 2">F-380</strain>
    </source>
</reference>
<dbReference type="Pfam" id="PF04464">
    <property type="entry name" value="Glyphos_transf"/>
    <property type="match status" value="1"/>
</dbReference>
<dbReference type="Proteomes" id="UP000629963">
    <property type="component" value="Unassembled WGS sequence"/>
</dbReference>
<accession>A0ABR7J6X6</accession>
<proteinExistence type="predicted"/>
<protein>
    <submittedName>
        <fullName evidence="1">CDP-glycerol glycerophosphotransferase family protein</fullName>
    </submittedName>
</protein>
<gene>
    <name evidence="1" type="ORF">H8R23_07285</name>
</gene>
<keyword evidence="2" id="KW-1185">Reference proteome</keyword>
<dbReference type="InterPro" id="IPR007554">
    <property type="entry name" value="Glycerophosphate_synth"/>
</dbReference>
<organism evidence="1 2">
    <name type="scientific">Flavobacterium kayseriense</name>
    <dbReference type="NCBI Taxonomy" id="2764714"/>
    <lineage>
        <taxon>Bacteria</taxon>
        <taxon>Pseudomonadati</taxon>
        <taxon>Bacteroidota</taxon>
        <taxon>Flavobacteriia</taxon>
        <taxon>Flavobacteriales</taxon>
        <taxon>Flavobacteriaceae</taxon>
        <taxon>Flavobacterium</taxon>
    </lineage>
</organism>
<evidence type="ECO:0000313" key="2">
    <source>
        <dbReference type="Proteomes" id="UP000629963"/>
    </source>
</evidence>
<dbReference type="RefSeq" id="WP_187009798.1">
    <property type="nucleotide sequence ID" value="NZ_JACRUI010000002.1"/>
</dbReference>
<sequence>MKQVKDTFKSYLPASIWWFLVVAKSKSIKKYQSICNWFLIMQAPSKHRKALSKVRAKNKVKVAFFLTYESVWKYDLLYNLLLVHPRFEPALFVCPVVSFGREYMLLEMEKTYQSFIQKGYEVTKTYNEKEYLDIKKSFQPDMIFYTNPYEGVQDYRYYIKQFSHTLTGYVPYAIMTTKYELFYNTDFHNLVWKIFSETPIHQQIAHEKQINKGQNNVLTGYPGFDSLLIRKNPNYLVWKNTSNELKKVIWAPHHSMNELNQVSNFLEYCDLFLELAATYKNQIQIAFQPHPLLRKKLEQDPSWGSDKTKAYYDKWDNLDNGQFKSGDYVDLFLTSDALIHDCGSFMAEYLVVGKPALFMIRKESVMEQWSTFGQQAIEVHYQSRNQQQLIDFIENVVLKGQDEKKEVRAEFVNDILLNKNKVTASHKIIQFLERELLSS</sequence>
<dbReference type="EMBL" id="JACRUJ010000002">
    <property type="protein sequence ID" value="MBC5841206.1"/>
    <property type="molecule type" value="Genomic_DNA"/>
</dbReference>
<dbReference type="InterPro" id="IPR043148">
    <property type="entry name" value="TagF_C"/>
</dbReference>
<name>A0ABR7J6X6_9FLAO</name>
<dbReference type="Gene3D" id="3.40.50.12580">
    <property type="match status" value="1"/>
</dbReference>
<comment type="caution">
    <text evidence="1">The sequence shown here is derived from an EMBL/GenBank/DDBJ whole genome shotgun (WGS) entry which is preliminary data.</text>
</comment>